<dbReference type="GO" id="GO:0004479">
    <property type="term" value="F:methionyl-tRNA formyltransferase activity"/>
    <property type="evidence" value="ECO:0007669"/>
    <property type="project" value="UniProtKB-EC"/>
</dbReference>
<comment type="caution">
    <text evidence="3">The sequence shown here is derived from an EMBL/GenBank/DDBJ whole genome shotgun (WGS) entry which is preliminary data.</text>
</comment>
<dbReference type="CDD" id="cd08646">
    <property type="entry name" value="FMT_core_Met-tRNA-FMT_N"/>
    <property type="match status" value="1"/>
</dbReference>
<dbReference type="AlphaFoldDB" id="T1BL66"/>
<reference evidence="3" key="1">
    <citation type="submission" date="2013-08" db="EMBL/GenBank/DDBJ databases">
        <authorList>
            <person name="Mendez C."/>
            <person name="Richter M."/>
            <person name="Ferrer M."/>
            <person name="Sanchez J."/>
        </authorList>
    </citation>
    <scope>NUCLEOTIDE SEQUENCE</scope>
</reference>
<evidence type="ECO:0000256" key="1">
    <source>
        <dbReference type="ARBA" id="ARBA00012261"/>
    </source>
</evidence>
<evidence type="ECO:0000259" key="2">
    <source>
        <dbReference type="Pfam" id="PF00551"/>
    </source>
</evidence>
<dbReference type="GO" id="GO:0005829">
    <property type="term" value="C:cytosol"/>
    <property type="evidence" value="ECO:0007669"/>
    <property type="project" value="TreeGrafter"/>
</dbReference>
<proteinExistence type="predicted"/>
<protein>
    <recommendedName>
        <fullName evidence="1">methionyl-tRNA formyltransferase</fullName>
        <ecNumber evidence="1">2.1.2.9</ecNumber>
    </recommendedName>
</protein>
<dbReference type="SUPFAM" id="SSF53328">
    <property type="entry name" value="Formyltransferase"/>
    <property type="match status" value="1"/>
</dbReference>
<reference evidence="3" key="2">
    <citation type="journal article" date="2014" name="ISME J.">
        <title>Microbial stratification in low pH oxic and suboxic macroscopic growths along an acid mine drainage.</title>
        <authorList>
            <person name="Mendez-Garcia C."/>
            <person name="Mesa V."/>
            <person name="Sprenger R.R."/>
            <person name="Richter M."/>
            <person name="Diez M.S."/>
            <person name="Solano J."/>
            <person name="Bargiela R."/>
            <person name="Golyshina O.V."/>
            <person name="Manteca A."/>
            <person name="Ramos J.L."/>
            <person name="Gallego J.R."/>
            <person name="Llorente I."/>
            <person name="Martins Dos Santos V.A."/>
            <person name="Jensen O.N."/>
            <person name="Pelaez A.I."/>
            <person name="Sanchez J."/>
            <person name="Ferrer M."/>
        </authorList>
    </citation>
    <scope>NUCLEOTIDE SEQUENCE</scope>
</reference>
<dbReference type="InterPro" id="IPR041711">
    <property type="entry name" value="Met-tRNA-FMT_N"/>
</dbReference>
<dbReference type="InterPro" id="IPR036477">
    <property type="entry name" value="Formyl_transf_N_sf"/>
</dbReference>
<dbReference type="Pfam" id="PF00551">
    <property type="entry name" value="Formyl_trans_N"/>
    <property type="match status" value="1"/>
</dbReference>
<dbReference type="Gene3D" id="3.40.50.12230">
    <property type="match status" value="1"/>
</dbReference>
<dbReference type="EC" id="2.1.2.9" evidence="1"/>
<dbReference type="EMBL" id="AUZX01005047">
    <property type="protein sequence ID" value="EQD69258.1"/>
    <property type="molecule type" value="Genomic_DNA"/>
</dbReference>
<dbReference type="PANTHER" id="PTHR11138:SF5">
    <property type="entry name" value="METHIONYL-TRNA FORMYLTRANSFERASE, MITOCHONDRIAL"/>
    <property type="match status" value="1"/>
</dbReference>
<organism evidence="3">
    <name type="scientific">mine drainage metagenome</name>
    <dbReference type="NCBI Taxonomy" id="410659"/>
    <lineage>
        <taxon>unclassified sequences</taxon>
        <taxon>metagenomes</taxon>
        <taxon>ecological metagenomes</taxon>
    </lineage>
</organism>
<accession>T1BL66</accession>
<keyword evidence="3" id="KW-0808">Transferase</keyword>
<dbReference type="InterPro" id="IPR002376">
    <property type="entry name" value="Formyl_transf_N"/>
</dbReference>
<dbReference type="PANTHER" id="PTHR11138">
    <property type="entry name" value="METHIONYL-TRNA FORMYLTRANSFERASE"/>
    <property type="match status" value="1"/>
</dbReference>
<name>T1BL66_9ZZZZ</name>
<sequence>MRVAFAGTPQFALPVLLELLHSRHRVVGVLTQPDRPRGRGRQLASSPVKLAAQSSVPIRQPAALKAPADWSMLDEWRPDVLVVVAYGLILPQPVLDLPPLGCLNVHASLPRWRGAAPIERALLGRGPRNRPDRDAHGAGLDTGPILLQQRVPIEPHDTGASLRDRLADLSGPLLLRALDGVADGTLAAIPQPAGGRHLRPQAG</sequence>
<feature type="domain" description="Formyl transferase N-terminal" evidence="2">
    <location>
        <begin position="1"/>
        <end position="178"/>
    </location>
</feature>
<evidence type="ECO:0000313" key="3">
    <source>
        <dbReference type="EMBL" id="EQD69258.1"/>
    </source>
</evidence>
<gene>
    <name evidence="3" type="ORF">B1A_06976</name>
</gene>